<reference evidence="4" key="1">
    <citation type="submission" date="2021-11" db="EMBL/GenBank/DDBJ databases">
        <title>Streptomyces corallinus and Kineosporia corallina sp. nov., two new coral-derived marine actinobacteria.</title>
        <authorList>
            <person name="Buangrab K."/>
            <person name="Sutthacheep M."/>
            <person name="Yeemin T."/>
            <person name="Harunari E."/>
            <person name="Igarashi Y."/>
            <person name="Sripreechasak P."/>
            <person name="Kanchanasin P."/>
            <person name="Tanasupawat S."/>
            <person name="Phongsopitanun W."/>
        </authorList>
    </citation>
    <scope>NUCLEOTIDE SEQUENCE</scope>
    <source>
        <strain evidence="4">JCM 31032</strain>
    </source>
</reference>
<comment type="caution">
    <text evidence="4">The sequence shown here is derived from an EMBL/GenBank/DDBJ whole genome shotgun (WGS) entry which is preliminary data.</text>
</comment>
<dbReference type="SUPFAM" id="SSF55729">
    <property type="entry name" value="Acyl-CoA N-acyltransferases (Nat)"/>
    <property type="match status" value="1"/>
</dbReference>
<keyword evidence="2" id="KW-0012">Acyltransferase</keyword>
<dbReference type="Gene3D" id="3.40.630.30">
    <property type="match status" value="1"/>
</dbReference>
<dbReference type="GO" id="GO:0016747">
    <property type="term" value="F:acyltransferase activity, transferring groups other than amino-acyl groups"/>
    <property type="evidence" value="ECO:0007669"/>
    <property type="project" value="InterPro"/>
</dbReference>
<dbReference type="CDD" id="cd04301">
    <property type="entry name" value="NAT_SF"/>
    <property type="match status" value="1"/>
</dbReference>
<dbReference type="AlphaFoldDB" id="A0A9X1SYP2"/>
<organism evidence="4 5">
    <name type="scientific">Kineosporia babensis</name>
    <dbReference type="NCBI Taxonomy" id="499548"/>
    <lineage>
        <taxon>Bacteria</taxon>
        <taxon>Bacillati</taxon>
        <taxon>Actinomycetota</taxon>
        <taxon>Actinomycetes</taxon>
        <taxon>Kineosporiales</taxon>
        <taxon>Kineosporiaceae</taxon>
        <taxon>Kineosporia</taxon>
    </lineage>
</organism>
<gene>
    <name evidence="4" type="ORF">LR394_37150</name>
</gene>
<dbReference type="EMBL" id="JAJOMB010000031">
    <property type="protein sequence ID" value="MCD5316540.1"/>
    <property type="molecule type" value="Genomic_DNA"/>
</dbReference>
<evidence type="ECO:0000256" key="1">
    <source>
        <dbReference type="ARBA" id="ARBA00022679"/>
    </source>
</evidence>
<dbReference type="Proteomes" id="UP001138997">
    <property type="component" value="Unassembled WGS sequence"/>
</dbReference>
<dbReference type="PROSITE" id="PS51186">
    <property type="entry name" value="GNAT"/>
    <property type="match status" value="1"/>
</dbReference>
<evidence type="ECO:0000313" key="5">
    <source>
        <dbReference type="Proteomes" id="UP001138997"/>
    </source>
</evidence>
<dbReference type="PANTHER" id="PTHR43877">
    <property type="entry name" value="AMINOALKYLPHOSPHONATE N-ACETYLTRANSFERASE-RELATED-RELATED"/>
    <property type="match status" value="1"/>
</dbReference>
<keyword evidence="1" id="KW-0808">Transferase</keyword>
<sequence length="151" mass="17123">MHQTSWQLRPVEASDYERWRELFAGYAEFYGLDQTPEQVDTVWSWLLDPAHEIEGMLVAGPDGRPVGLMHFRRFSRPTSATVGGYLDDLFVDPQTRGAGAGDALLAGLKSVAAERGWSVVRWITADDNYRARGKYDQHATRTTWITYDMPV</sequence>
<evidence type="ECO:0000313" key="4">
    <source>
        <dbReference type="EMBL" id="MCD5316540.1"/>
    </source>
</evidence>
<dbReference type="PANTHER" id="PTHR43877:SF2">
    <property type="entry name" value="AMINOALKYLPHOSPHONATE N-ACETYLTRANSFERASE-RELATED"/>
    <property type="match status" value="1"/>
</dbReference>
<keyword evidence="5" id="KW-1185">Reference proteome</keyword>
<name>A0A9X1SYP2_9ACTN</name>
<dbReference type="Pfam" id="PF00583">
    <property type="entry name" value="Acetyltransf_1"/>
    <property type="match status" value="1"/>
</dbReference>
<dbReference type="InterPro" id="IPR016181">
    <property type="entry name" value="Acyl_CoA_acyltransferase"/>
</dbReference>
<evidence type="ECO:0000259" key="3">
    <source>
        <dbReference type="PROSITE" id="PS51186"/>
    </source>
</evidence>
<accession>A0A9X1SYP2</accession>
<feature type="domain" description="N-acetyltransferase" evidence="3">
    <location>
        <begin position="6"/>
        <end position="151"/>
    </location>
</feature>
<evidence type="ECO:0000256" key="2">
    <source>
        <dbReference type="ARBA" id="ARBA00023315"/>
    </source>
</evidence>
<protein>
    <submittedName>
        <fullName evidence="4">GNAT family N-acetyltransferase</fullName>
    </submittedName>
</protein>
<proteinExistence type="predicted"/>
<dbReference type="RefSeq" id="WP_231449392.1">
    <property type="nucleotide sequence ID" value="NZ_JAJOMB010000031.1"/>
</dbReference>
<dbReference type="InterPro" id="IPR000182">
    <property type="entry name" value="GNAT_dom"/>
</dbReference>
<dbReference type="InterPro" id="IPR050832">
    <property type="entry name" value="Bact_Acetyltransf"/>
</dbReference>